<reference evidence="1" key="1">
    <citation type="submission" date="2023-05" db="EMBL/GenBank/DDBJ databases">
        <title>Nepenthes gracilis genome sequencing.</title>
        <authorList>
            <person name="Fukushima K."/>
        </authorList>
    </citation>
    <scope>NUCLEOTIDE SEQUENCE</scope>
    <source>
        <strain evidence="1">SING2019-196</strain>
    </source>
</reference>
<sequence length="164" mass="16670">MSGSAPSSSSPSPDGSVSLGFYEASGGMGPCTRTHSGFPSFPAPCLPFVAEVTSSGLLVAKSCVPFLNGESLSTIPVIPWPLSSANSSATTGFAATSVLSPYFLKQIANVDSSYAPFPNGALDVNSIPGHAEGEDLSLEGHLSPSSLIFEDLPAATLSSWSDIV</sequence>
<dbReference type="AlphaFoldDB" id="A0AAD3XR56"/>
<dbReference type="Proteomes" id="UP001279734">
    <property type="component" value="Unassembled WGS sequence"/>
</dbReference>
<protein>
    <submittedName>
        <fullName evidence="1">Uncharacterized protein</fullName>
    </submittedName>
</protein>
<organism evidence="1 2">
    <name type="scientific">Nepenthes gracilis</name>
    <name type="common">Slender pitcher plant</name>
    <dbReference type="NCBI Taxonomy" id="150966"/>
    <lineage>
        <taxon>Eukaryota</taxon>
        <taxon>Viridiplantae</taxon>
        <taxon>Streptophyta</taxon>
        <taxon>Embryophyta</taxon>
        <taxon>Tracheophyta</taxon>
        <taxon>Spermatophyta</taxon>
        <taxon>Magnoliopsida</taxon>
        <taxon>eudicotyledons</taxon>
        <taxon>Gunneridae</taxon>
        <taxon>Pentapetalae</taxon>
        <taxon>Caryophyllales</taxon>
        <taxon>Nepenthaceae</taxon>
        <taxon>Nepenthes</taxon>
    </lineage>
</organism>
<keyword evidence="2" id="KW-1185">Reference proteome</keyword>
<dbReference type="EMBL" id="BSYO01000013">
    <property type="protein sequence ID" value="GMH14083.1"/>
    <property type="molecule type" value="Genomic_DNA"/>
</dbReference>
<evidence type="ECO:0000313" key="1">
    <source>
        <dbReference type="EMBL" id="GMH14083.1"/>
    </source>
</evidence>
<accession>A0AAD3XR56</accession>
<gene>
    <name evidence="1" type="ORF">Nepgr_015924</name>
</gene>
<comment type="caution">
    <text evidence="1">The sequence shown here is derived from an EMBL/GenBank/DDBJ whole genome shotgun (WGS) entry which is preliminary data.</text>
</comment>
<proteinExistence type="predicted"/>
<name>A0AAD3XR56_NEPGR</name>
<evidence type="ECO:0000313" key="2">
    <source>
        <dbReference type="Proteomes" id="UP001279734"/>
    </source>
</evidence>